<accession>A0ABQ4QBC5</accession>
<dbReference type="EMBL" id="BPQG01000004">
    <property type="protein sequence ID" value="GJD42511.1"/>
    <property type="molecule type" value="Genomic_DNA"/>
</dbReference>
<keyword evidence="2" id="KW-1185">Reference proteome</keyword>
<dbReference type="Proteomes" id="UP001055117">
    <property type="component" value="Unassembled WGS sequence"/>
</dbReference>
<gene>
    <name evidence="1" type="ORF">AFCDBAGC_0349</name>
</gene>
<name>A0ABQ4QBC5_9HYPH</name>
<protein>
    <submittedName>
        <fullName evidence="1">Uncharacterized protein</fullName>
    </submittedName>
</protein>
<reference evidence="1 2" key="1">
    <citation type="journal article" date="2021" name="Front. Microbiol.">
        <title>Comprehensive Comparative Genomics and Phenotyping of Methylobacterium Species.</title>
        <authorList>
            <person name="Alessa O."/>
            <person name="Ogura Y."/>
            <person name="Fujitani Y."/>
            <person name="Takami H."/>
            <person name="Hayashi T."/>
            <person name="Sahin N."/>
            <person name="Tani A."/>
        </authorList>
    </citation>
    <scope>NUCLEOTIDE SEQUENCE [LARGE SCALE GENOMIC DNA]</scope>
    <source>
        <strain evidence="1 2">DSM 23679</strain>
    </source>
</reference>
<evidence type="ECO:0000313" key="2">
    <source>
        <dbReference type="Proteomes" id="UP001055117"/>
    </source>
</evidence>
<sequence length="84" mass="9264">MGAGADEDDEAGAAFVVDRVGEQEVAADVAFAMSRPIPLQRMIEPLGAWGPSLAISSSMTCFRRDMSYRPERDRRSQSLRKVFV</sequence>
<proteinExistence type="predicted"/>
<evidence type="ECO:0000313" key="1">
    <source>
        <dbReference type="EMBL" id="GJD42511.1"/>
    </source>
</evidence>
<organism evidence="1 2">
    <name type="scientific">Methylobacterium cerastii</name>
    <dbReference type="NCBI Taxonomy" id="932741"/>
    <lineage>
        <taxon>Bacteria</taxon>
        <taxon>Pseudomonadati</taxon>
        <taxon>Pseudomonadota</taxon>
        <taxon>Alphaproteobacteria</taxon>
        <taxon>Hyphomicrobiales</taxon>
        <taxon>Methylobacteriaceae</taxon>
        <taxon>Methylobacterium</taxon>
    </lineage>
</organism>
<comment type="caution">
    <text evidence="1">The sequence shown here is derived from an EMBL/GenBank/DDBJ whole genome shotgun (WGS) entry which is preliminary data.</text>
</comment>